<dbReference type="GO" id="GO:0046872">
    <property type="term" value="F:metal ion binding"/>
    <property type="evidence" value="ECO:0007669"/>
    <property type="project" value="UniProtKB-KW"/>
</dbReference>
<keyword evidence="6" id="KW-1185">Reference proteome</keyword>
<comment type="similarity">
    <text evidence="1">Belongs to the bacterial solute-binding protein 1 family.</text>
</comment>
<dbReference type="PATRIC" id="fig|1193502.14.peg.2884"/>
<organism evidence="5 6">
    <name type="scientific">Sulfurospirillum halorespirans DSM 13726</name>
    <dbReference type="NCBI Taxonomy" id="1193502"/>
    <lineage>
        <taxon>Bacteria</taxon>
        <taxon>Pseudomonadati</taxon>
        <taxon>Campylobacterota</taxon>
        <taxon>Epsilonproteobacteria</taxon>
        <taxon>Campylobacterales</taxon>
        <taxon>Sulfurospirillaceae</taxon>
        <taxon>Sulfurospirillum</taxon>
    </lineage>
</organism>
<dbReference type="InterPro" id="IPR026045">
    <property type="entry name" value="Ferric-bd"/>
</dbReference>
<feature type="binding site" evidence="3">
    <location>
        <position position="221"/>
    </location>
    <ligand>
        <name>Fe cation</name>
        <dbReference type="ChEBI" id="CHEBI:24875"/>
    </ligand>
</feature>
<dbReference type="Pfam" id="PF13343">
    <property type="entry name" value="SBP_bac_6"/>
    <property type="match status" value="1"/>
</dbReference>
<feature type="binding site" evidence="3">
    <location>
        <position position="220"/>
    </location>
    <ligand>
        <name>Fe cation</name>
        <dbReference type="ChEBI" id="CHEBI:24875"/>
    </ligand>
</feature>
<evidence type="ECO:0000256" key="3">
    <source>
        <dbReference type="PIRSR" id="PIRSR002825-1"/>
    </source>
</evidence>
<accession>A0A1D7TNM6</accession>
<protein>
    <submittedName>
        <fullName evidence="5">Ferric iron ABC transporter, iron-binding protein</fullName>
    </submittedName>
</protein>
<evidence type="ECO:0000256" key="4">
    <source>
        <dbReference type="SAM" id="SignalP"/>
    </source>
</evidence>
<feature type="chain" id="PRO_5009099561" evidence="4">
    <location>
        <begin position="24"/>
        <end position="339"/>
    </location>
</feature>
<evidence type="ECO:0000313" key="5">
    <source>
        <dbReference type="EMBL" id="AOO66601.1"/>
    </source>
</evidence>
<dbReference type="SUPFAM" id="SSF53850">
    <property type="entry name" value="Periplasmic binding protein-like II"/>
    <property type="match status" value="1"/>
</dbReference>
<dbReference type="PIRSF" id="PIRSF002825">
    <property type="entry name" value="CfbpA"/>
    <property type="match status" value="1"/>
</dbReference>
<dbReference type="STRING" id="1193502.SHALO_2848"/>
<feature type="binding site" evidence="3">
    <location>
        <position position="33"/>
    </location>
    <ligand>
        <name>Fe cation</name>
        <dbReference type="ChEBI" id="CHEBI:24875"/>
    </ligand>
</feature>
<evidence type="ECO:0000313" key="6">
    <source>
        <dbReference type="Proteomes" id="UP000094609"/>
    </source>
</evidence>
<name>A0A1D7TNM6_9BACT</name>
<dbReference type="AlphaFoldDB" id="A0A1D7TNM6"/>
<feature type="signal peptide" evidence="4">
    <location>
        <begin position="1"/>
        <end position="23"/>
    </location>
</feature>
<evidence type="ECO:0000256" key="2">
    <source>
        <dbReference type="ARBA" id="ARBA00022729"/>
    </source>
</evidence>
<keyword evidence="3" id="KW-0479">Metal-binding</keyword>
<dbReference type="RefSeq" id="WP_069479121.1">
    <property type="nucleotide sequence ID" value="NZ_CP017111.1"/>
</dbReference>
<dbReference type="Proteomes" id="UP000094609">
    <property type="component" value="Chromosome"/>
</dbReference>
<keyword evidence="3" id="KW-0408">Iron</keyword>
<proteinExistence type="inferred from homology"/>
<evidence type="ECO:0000256" key="1">
    <source>
        <dbReference type="ARBA" id="ARBA00008520"/>
    </source>
</evidence>
<dbReference type="KEGG" id="shal:SHALO_2848"/>
<dbReference type="CDD" id="cd13542">
    <property type="entry name" value="PBP2_FutA1_ilke"/>
    <property type="match status" value="1"/>
</dbReference>
<dbReference type="Gene3D" id="3.40.190.10">
    <property type="entry name" value="Periplasmic binding protein-like II"/>
    <property type="match status" value="2"/>
</dbReference>
<sequence>MSISSNILKAFLGLSIASSFALASEINVYSHRHYDSDKLLFEAFEKKSGIKVNVITAKAEELVSKLKIEGANSPADMLITSDIGNLYEAKEEHLLQPIVSKTLVENIPAHLRDSDNEWFGLTKRARIFVYNPEKISEKELGSYLDLSDPKFKGKLLTRSSSAAYNKSLLASIIANHGEAKALEFAKGLVANFARDPKGNDRDQIKAVASGEGDLAIVNTYYLGIMLNSKDPKDVEIAKSVKRFFPAQKAEGTHINISGAGVTKYAKNKENAIKLIEFLSSPEAQTIFAEANYEYPANPAVKASGTVATFGTFKEDTLPLAEVGKYNKKAVEIATKANWR</sequence>
<dbReference type="GO" id="GO:0030288">
    <property type="term" value="C:outer membrane-bounded periplasmic space"/>
    <property type="evidence" value="ECO:0007669"/>
    <property type="project" value="TreeGrafter"/>
</dbReference>
<dbReference type="EMBL" id="CP017111">
    <property type="protein sequence ID" value="AOO66601.1"/>
    <property type="molecule type" value="Genomic_DNA"/>
</dbReference>
<reference evidence="6" key="1">
    <citation type="submission" date="2016-08" db="EMBL/GenBank/DDBJ databases">
        <title>Complete genome sequence of the organohalide-respiring Epsilonproteobacterium Sulfurospirillum halorespirans.</title>
        <authorList>
            <person name="Goris T."/>
            <person name="Zimmermann J."/>
            <person name="Schenz B."/>
            <person name="Lemos M."/>
            <person name="Hackermueller J."/>
            <person name="Diekert G."/>
        </authorList>
    </citation>
    <scope>NUCLEOTIDE SEQUENCE [LARGE SCALE GENOMIC DNA]</scope>
    <source>
        <strain>DSM 13726</strain>
        <strain evidence="6">PCE-M2</strain>
    </source>
</reference>
<dbReference type="PANTHER" id="PTHR30006">
    <property type="entry name" value="THIAMINE-BINDING PERIPLASMIC PROTEIN-RELATED"/>
    <property type="match status" value="1"/>
</dbReference>
<keyword evidence="2 4" id="KW-0732">Signal</keyword>
<dbReference type="PANTHER" id="PTHR30006:SF15">
    <property type="entry name" value="IRON-UTILIZATION PERIPLASMIC PROTEIN"/>
    <property type="match status" value="1"/>
</dbReference>
<gene>
    <name evidence="5" type="ORF">SHALO_2848</name>
</gene>